<reference evidence="1" key="2">
    <citation type="journal article" date="2023" name="BMC Genomics">
        <title>Pest status, molecular evolution, and epigenetic factors derived from the genome assembly of Frankliniella fusca, a thysanopteran phytovirus vector.</title>
        <authorList>
            <person name="Catto M.A."/>
            <person name="Labadie P.E."/>
            <person name="Jacobson A.L."/>
            <person name="Kennedy G.G."/>
            <person name="Srinivasan R."/>
            <person name="Hunt B.G."/>
        </authorList>
    </citation>
    <scope>NUCLEOTIDE SEQUENCE</scope>
    <source>
        <strain evidence="1">PL_HMW_Pooled</strain>
    </source>
</reference>
<accession>A0AAE1I372</accession>
<proteinExistence type="predicted"/>
<dbReference type="GO" id="GO:0003743">
    <property type="term" value="F:translation initiation factor activity"/>
    <property type="evidence" value="ECO:0007669"/>
    <property type="project" value="UniProtKB-KW"/>
</dbReference>
<evidence type="ECO:0000313" key="1">
    <source>
        <dbReference type="EMBL" id="KAK3931515.1"/>
    </source>
</evidence>
<name>A0AAE1I372_9NEOP</name>
<dbReference type="Proteomes" id="UP001219518">
    <property type="component" value="Unassembled WGS sequence"/>
</dbReference>
<comment type="caution">
    <text evidence="1">The sequence shown here is derived from an EMBL/GenBank/DDBJ whole genome shotgun (WGS) entry which is preliminary data.</text>
</comment>
<organism evidence="1 2">
    <name type="scientific">Frankliniella fusca</name>
    <dbReference type="NCBI Taxonomy" id="407009"/>
    <lineage>
        <taxon>Eukaryota</taxon>
        <taxon>Metazoa</taxon>
        <taxon>Ecdysozoa</taxon>
        <taxon>Arthropoda</taxon>
        <taxon>Hexapoda</taxon>
        <taxon>Insecta</taxon>
        <taxon>Pterygota</taxon>
        <taxon>Neoptera</taxon>
        <taxon>Paraneoptera</taxon>
        <taxon>Thysanoptera</taxon>
        <taxon>Terebrantia</taxon>
        <taxon>Thripoidea</taxon>
        <taxon>Thripidae</taxon>
        <taxon>Frankliniella</taxon>
    </lineage>
</organism>
<protein>
    <submittedName>
        <fullName evidence="1">Translation initiation factor IF-2</fullName>
    </submittedName>
</protein>
<evidence type="ECO:0000313" key="2">
    <source>
        <dbReference type="Proteomes" id="UP001219518"/>
    </source>
</evidence>
<keyword evidence="1" id="KW-0648">Protein biosynthesis</keyword>
<gene>
    <name evidence="1" type="ORF">KUF71_006533</name>
</gene>
<dbReference type="AlphaFoldDB" id="A0AAE1I372"/>
<sequence>MASLWLGVDKPKSNEYLRPFVGKCLELATVGVDYSVRGNKRNIKFRAVMCIADSVARPAIRNSTLFSGKFGCGICLHPGEWTVKGKGGMMSYSPYHEEQWTGDNNSVWYARRTHAQTMIDAEEAETEALFSLELLANQSSPMPWFDTINCLDADAMHIIMNIGKTFCKNEGKPFNISDKMNQVYTRLKSFHPINRQV</sequence>
<dbReference type="EMBL" id="JAHWGI010001426">
    <property type="protein sequence ID" value="KAK3931515.1"/>
    <property type="molecule type" value="Genomic_DNA"/>
</dbReference>
<reference evidence="1" key="1">
    <citation type="submission" date="2021-07" db="EMBL/GenBank/DDBJ databases">
        <authorList>
            <person name="Catto M.A."/>
            <person name="Jacobson A."/>
            <person name="Kennedy G."/>
            <person name="Labadie P."/>
            <person name="Hunt B.G."/>
            <person name="Srinivasan R."/>
        </authorList>
    </citation>
    <scope>NUCLEOTIDE SEQUENCE</scope>
    <source>
        <strain evidence="1">PL_HMW_Pooled</strain>
        <tissue evidence="1">Head</tissue>
    </source>
</reference>
<keyword evidence="2" id="KW-1185">Reference proteome</keyword>
<keyword evidence="1" id="KW-0396">Initiation factor</keyword>